<keyword evidence="2" id="KW-0645">Protease</keyword>
<dbReference type="OrthoDB" id="3373764at2"/>
<evidence type="ECO:0000256" key="3">
    <source>
        <dbReference type="ARBA" id="ARBA00022801"/>
    </source>
</evidence>
<dbReference type="Proteomes" id="UP000078435">
    <property type="component" value="Unassembled WGS sequence"/>
</dbReference>
<dbReference type="PANTHER" id="PTHR20842:SF0">
    <property type="entry name" value="ALPHA-ASPARTYL DIPEPTIDASE"/>
    <property type="match status" value="1"/>
</dbReference>
<evidence type="ECO:0000256" key="2">
    <source>
        <dbReference type="ARBA" id="ARBA00022670"/>
    </source>
</evidence>
<evidence type="ECO:0000256" key="4">
    <source>
        <dbReference type="ARBA" id="ARBA00022825"/>
    </source>
</evidence>
<evidence type="ECO:0000313" key="6">
    <source>
        <dbReference type="Proteomes" id="UP000078435"/>
    </source>
</evidence>
<dbReference type="Pfam" id="PF03575">
    <property type="entry name" value="Peptidase_S51"/>
    <property type="match status" value="1"/>
</dbReference>
<dbReference type="GO" id="GO:0008236">
    <property type="term" value="F:serine-type peptidase activity"/>
    <property type="evidence" value="ECO:0007669"/>
    <property type="project" value="UniProtKB-KW"/>
</dbReference>
<dbReference type="SUPFAM" id="SSF52317">
    <property type="entry name" value="Class I glutamine amidotransferase-like"/>
    <property type="match status" value="1"/>
</dbReference>
<dbReference type="InterPro" id="IPR005320">
    <property type="entry name" value="Peptidase_S51"/>
</dbReference>
<name>A0A175VJ35_AEREN</name>
<proteinExistence type="inferred from homology"/>
<dbReference type="GO" id="GO:0006508">
    <property type="term" value="P:proteolysis"/>
    <property type="evidence" value="ECO:0007669"/>
    <property type="project" value="UniProtKB-KW"/>
</dbReference>
<evidence type="ECO:0000313" key="5">
    <source>
        <dbReference type="EMBL" id="KXU80477.1"/>
    </source>
</evidence>
<accession>A0A175VJ35</accession>
<dbReference type="AlphaFoldDB" id="A0A175VJ35"/>
<gene>
    <name evidence="5" type="ORF">LCR_10255</name>
</gene>
<organism evidence="5 6">
    <name type="scientific">Aeromonas enteropelogenes</name>
    <name type="common">Aeromonas trota</name>
    <dbReference type="NCBI Taxonomy" id="29489"/>
    <lineage>
        <taxon>Bacteria</taxon>
        <taxon>Pseudomonadati</taxon>
        <taxon>Pseudomonadota</taxon>
        <taxon>Gammaproteobacteria</taxon>
        <taxon>Aeromonadales</taxon>
        <taxon>Aeromonadaceae</taxon>
        <taxon>Aeromonas</taxon>
    </lineage>
</organism>
<dbReference type="PANTHER" id="PTHR20842">
    <property type="entry name" value="PROTEASE S51 ALPHA-ASPARTYL DIPEPTIDASE"/>
    <property type="match status" value="1"/>
</dbReference>
<dbReference type="InterPro" id="IPR029062">
    <property type="entry name" value="Class_I_gatase-like"/>
</dbReference>
<protein>
    <submittedName>
        <fullName evidence="5">Peptidase S51</fullName>
    </submittedName>
</protein>
<evidence type="ECO:0000256" key="1">
    <source>
        <dbReference type="ARBA" id="ARBA00006534"/>
    </source>
</evidence>
<dbReference type="EMBL" id="JMGO02000003">
    <property type="protein sequence ID" value="KXU80477.1"/>
    <property type="molecule type" value="Genomic_DNA"/>
</dbReference>
<sequence length="205" mass="22408">MKRLFLTSSFADVADLFPLFTKGSCKGKTVTFIPTASIHETINFYVEDAKKSLQAMGMSIDVLDISTAMPQEISARIESNDYIYVSGGNTFFLLQELKRTGADNIIVQQVKAGKLYIGESAGSIVLSPDIGYVRTMDDMDAAPDLRSLSSLGLVPIYPLPHHTNAPFKETVDNIIATLSDKIALCPISNTQVIAINEDKVEIWGQ</sequence>
<keyword evidence="4" id="KW-0720">Serine protease</keyword>
<comment type="caution">
    <text evidence="5">The sequence shown here is derived from an EMBL/GenBank/DDBJ whole genome shotgun (WGS) entry which is preliminary data.</text>
</comment>
<keyword evidence="3" id="KW-0378">Hydrolase</keyword>
<comment type="similarity">
    <text evidence="1">Belongs to the peptidase S51 family.</text>
</comment>
<dbReference type="RefSeq" id="WP_026456556.1">
    <property type="nucleotide sequence ID" value="NZ_JMGO02000003.1"/>
</dbReference>
<dbReference type="Gene3D" id="3.40.50.880">
    <property type="match status" value="1"/>
</dbReference>
<reference evidence="5 6" key="1">
    <citation type="submission" date="2016-02" db="EMBL/GenBank/DDBJ databases">
        <title>Draft genome sequence of Aeromonas trota strain 1999lcr isolated from cerebrospinal fluid (CSF).</title>
        <authorList>
            <person name="Dallagassa C.B."/>
            <person name="Prediger K.C."/>
            <person name="Weiss V.A."/>
            <person name="Assis F.E."/>
            <person name="Baura V."/>
            <person name="Cruz L.M."/>
            <person name="Souza E.M."/>
            <person name="Pedrosa F.O."/>
            <person name="Fadel-Picheth C.M."/>
        </authorList>
    </citation>
    <scope>NUCLEOTIDE SEQUENCE [LARGE SCALE GENOMIC DNA]</scope>
    <source>
        <strain evidence="5 6">1999lcr</strain>
    </source>
</reference>